<accession>A0A2Z5ISV2</accession>
<evidence type="ECO:0000256" key="1">
    <source>
        <dbReference type="SAM" id="MobiDB-lite"/>
    </source>
</evidence>
<dbReference type="RefSeq" id="WP_114191058.1">
    <property type="nucleotide sequence ID" value="NZ_CP029295.1"/>
</dbReference>
<keyword evidence="2" id="KW-0472">Membrane</keyword>
<feature type="transmembrane region" description="Helical" evidence="2">
    <location>
        <begin position="12"/>
        <end position="35"/>
    </location>
</feature>
<dbReference type="KEGG" id="mpho:DA803_02595"/>
<keyword evidence="2" id="KW-0812">Transmembrane</keyword>
<dbReference type="EMBL" id="CP029295">
    <property type="protein sequence ID" value="AXE60958.1"/>
    <property type="molecule type" value="Genomic_DNA"/>
</dbReference>
<evidence type="ECO:0000256" key="2">
    <source>
        <dbReference type="SAM" id="Phobius"/>
    </source>
</evidence>
<reference evidence="3 4" key="1">
    <citation type="submission" date="2018-05" db="EMBL/GenBank/DDBJ databases">
        <title>Annotation of the Mycoplasma phocidae genome.</title>
        <authorList>
            <person name="Brown D.R."/>
            <person name="Kutish G.F."/>
            <person name="Frasca S.Jr."/>
        </authorList>
    </citation>
    <scope>NUCLEOTIDE SEQUENCE [LARGE SCALE GENOMIC DNA]</scope>
    <source>
        <strain evidence="3 4">105</strain>
    </source>
</reference>
<sequence length="64" mass="6990">MIENKRKKGIKISIIVFGMIAVPTLVGMGVAVNYATTNKAKNALDKNPTPMENNDKTKLDNSKN</sequence>
<gene>
    <name evidence="3" type="ORF">DA803_02595</name>
</gene>
<dbReference type="AlphaFoldDB" id="A0A2Z5ISV2"/>
<feature type="region of interest" description="Disordered" evidence="1">
    <location>
        <begin position="42"/>
        <end position="64"/>
    </location>
</feature>
<feature type="compositionally biased region" description="Basic and acidic residues" evidence="1">
    <location>
        <begin position="53"/>
        <end position="64"/>
    </location>
</feature>
<evidence type="ECO:0000313" key="4">
    <source>
        <dbReference type="Proteomes" id="UP000252477"/>
    </source>
</evidence>
<keyword evidence="4" id="KW-1185">Reference proteome</keyword>
<keyword evidence="2" id="KW-1133">Transmembrane helix</keyword>
<organism evidence="3 4">
    <name type="scientific">[Mycoplasma] phocae</name>
    <dbReference type="NCBI Taxonomy" id="142651"/>
    <lineage>
        <taxon>Bacteria</taxon>
        <taxon>Bacillati</taxon>
        <taxon>Mycoplasmatota</taxon>
        <taxon>Mycoplasmoidales</taxon>
        <taxon>Metamycoplasmataceae</taxon>
        <taxon>Metamycoplasma</taxon>
    </lineage>
</organism>
<dbReference type="Proteomes" id="UP000252477">
    <property type="component" value="Chromosome"/>
</dbReference>
<proteinExistence type="predicted"/>
<name>A0A2Z5ISV2_9BACT</name>
<protein>
    <submittedName>
        <fullName evidence="3">Uncharacterized protein</fullName>
    </submittedName>
</protein>
<evidence type="ECO:0000313" key="3">
    <source>
        <dbReference type="EMBL" id="AXE60958.1"/>
    </source>
</evidence>